<name>A0A0K2L9N7_9LACO</name>
<keyword evidence="3" id="KW-1185">Reference proteome</keyword>
<organism evidence="2 3">
    <name type="scientific">Companilactobacillus heilongjiangensis</name>
    <dbReference type="NCBI Taxonomy" id="1074467"/>
    <lineage>
        <taxon>Bacteria</taxon>
        <taxon>Bacillati</taxon>
        <taxon>Bacillota</taxon>
        <taxon>Bacilli</taxon>
        <taxon>Lactobacillales</taxon>
        <taxon>Lactobacillaceae</taxon>
        <taxon>Companilactobacillus</taxon>
    </lineage>
</organism>
<keyword evidence="1" id="KW-1133">Transmembrane helix</keyword>
<feature type="transmembrane region" description="Helical" evidence="1">
    <location>
        <begin position="48"/>
        <end position="65"/>
    </location>
</feature>
<evidence type="ECO:0000313" key="2">
    <source>
        <dbReference type="EMBL" id="ALB28017.1"/>
    </source>
</evidence>
<evidence type="ECO:0008006" key="4">
    <source>
        <dbReference type="Google" id="ProtNLM"/>
    </source>
</evidence>
<dbReference type="EMBL" id="CP012559">
    <property type="protein sequence ID" value="ALB28017.1"/>
    <property type="molecule type" value="Genomic_DNA"/>
</dbReference>
<keyword evidence="1" id="KW-0812">Transmembrane</keyword>
<proteinExistence type="predicted"/>
<dbReference type="KEGG" id="lhi:JP39_00735"/>
<keyword evidence="1" id="KW-0472">Membrane</keyword>
<dbReference type="AlphaFoldDB" id="A0A0K2L9N7"/>
<sequence length="66" mass="7311">MMSKIDIIAAILFLVIGIWQIFVTIVYFRNLKKHANKDTSPFAPVAMWSSLVVGVTLTVLGLSAFL</sequence>
<feature type="transmembrane region" description="Helical" evidence="1">
    <location>
        <begin position="7"/>
        <end position="28"/>
    </location>
</feature>
<evidence type="ECO:0000313" key="3">
    <source>
        <dbReference type="Proteomes" id="UP000061546"/>
    </source>
</evidence>
<protein>
    <recommendedName>
        <fullName evidence="4">Immunity protein</fullName>
    </recommendedName>
</protein>
<reference evidence="2 3" key="1">
    <citation type="submission" date="2015-08" db="EMBL/GenBank/DDBJ databases">
        <title>Genomic sequence of Lactobacillus heilongjiangensis DSM 28069, isolated from Chinese traditional pickle.</title>
        <authorList>
            <person name="Jiang X."/>
            <person name="Zheng B."/>
            <person name="Cheng H."/>
        </authorList>
    </citation>
    <scope>NUCLEOTIDE SEQUENCE [LARGE SCALE GENOMIC DNA]</scope>
    <source>
        <strain evidence="2 3">DSM 28069</strain>
    </source>
</reference>
<gene>
    <name evidence="2" type="ORF">JP39_00735</name>
</gene>
<accession>A0A0K2L9N7</accession>
<evidence type="ECO:0000256" key="1">
    <source>
        <dbReference type="SAM" id="Phobius"/>
    </source>
</evidence>
<dbReference type="Proteomes" id="UP000061546">
    <property type="component" value="Chromosome"/>
</dbReference>